<dbReference type="EMBL" id="GL945434">
    <property type="protein sequence ID" value="EGO25076.1"/>
    <property type="molecule type" value="Genomic_DNA"/>
</dbReference>
<dbReference type="OrthoDB" id="20381at2759"/>
<dbReference type="Pfam" id="PF08597">
    <property type="entry name" value="eIF3_subunit"/>
    <property type="match status" value="1"/>
</dbReference>
<proteinExistence type="inferred from homology"/>
<evidence type="ECO:0000256" key="2">
    <source>
        <dbReference type="ARBA" id="ARBA00022540"/>
    </source>
</evidence>
<dbReference type="GO" id="GO:0016282">
    <property type="term" value="C:eukaryotic 43S preinitiation complex"/>
    <property type="evidence" value="ECO:0007669"/>
    <property type="project" value="UniProtKB-UniRule"/>
</dbReference>
<dbReference type="HOGENOM" id="CLU_085806_0_0_1"/>
<evidence type="ECO:0000256" key="3">
    <source>
        <dbReference type="ARBA" id="ARBA00022917"/>
    </source>
</evidence>
<dbReference type="InterPro" id="IPR023194">
    <property type="entry name" value="eIF3-like_dom_sf"/>
</dbReference>
<feature type="compositionally biased region" description="Basic and acidic residues" evidence="5">
    <location>
        <begin position="205"/>
        <end position="215"/>
    </location>
</feature>
<evidence type="ECO:0000256" key="1">
    <source>
        <dbReference type="ARBA" id="ARBA00022490"/>
    </source>
</evidence>
<protein>
    <recommendedName>
        <fullName evidence="4">Eukaryotic translation initiation factor 3 subunit J</fullName>
        <shortName evidence="4">eIF3j</shortName>
    </recommendedName>
    <alternativeName>
        <fullName evidence="4">Eukaryotic translation initiation factor 3 30 kDa subunit homolog</fullName>
        <shortName evidence="4">eIF-3 30 kDa subunit homolog</shortName>
    </alternativeName>
</protein>
<dbReference type="RefSeq" id="XP_007319095.1">
    <property type="nucleotide sequence ID" value="XM_007319033.1"/>
</dbReference>
<dbReference type="KEGG" id="sla:SERLADRAFT_491631"/>
<dbReference type="GO" id="GO:0005852">
    <property type="term" value="C:eukaryotic translation initiation factor 3 complex"/>
    <property type="evidence" value="ECO:0007669"/>
    <property type="project" value="UniProtKB-UniRule"/>
</dbReference>
<dbReference type="GO" id="GO:0003743">
    <property type="term" value="F:translation initiation factor activity"/>
    <property type="evidence" value="ECO:0007669"/>
    <property type="project" value="UniProtKB-UniRule"/>
</dbReference>
<evidence type="ECO:0000256" key="5">
    <source>
        <dbReference type="SAM" id="MobiDB-lite"/>
    </source>
</evidence>
<dbReference type="GO" id="GO:0033290">
    <property type="term" value="C:eukaryotic 48S preinitiation complex"/>
    <property type="evidence" value="ECO:0007669"/>
    <property type="project" value="UniProtKB-UniRule"/>
</dbReference>
<feature type="region of interest" description="Disordered" evidence="5">
    <location>
        <begin position="1"/>
        <end position="111"/>
    </location>
</feature>
<dbReference type="InterPro" id="IPR013906">
    <property type="entry name" value="eIF3j"/>
</dbReference>
<organism>
    <name type="scientific">Serpula lacrymans var. lacrymans (strain S7.9)</name>
    <name type="common">Dry rot fungus</name>
    <dbReference type="NCBI Taxonomy" id="578457"/>
    <lineage>
        <taxon>Eukaryota</taxon>
        <taxon>Fungi</taxon>
        <taxon>Dikarya</taxon>
        <taxon>Basidiomycota</taxon>
        <taxon>Agaricomycotina</taxon>
        <taxon>Agaricomycetes</taxon>
        <taxon>Agaricomycetidae</taxon>
        <taxon>Boletales</taxon>
        <taxon>Coniophorineae</taxon>
        <taxon>Serpulaceae</taxon>
        <taxon>Serpula</taxon>
    </lineage>
</organism>
<dbReference type="GeneID" id="18821712"/>
<sequence length="257" mass="28194">MSDWEGSESETAAPAAPHIAKLPAKKKWEGEDEEEDSPVSDWEQSSDEEEEEKPSTTTSAAPIKKKGTLKAKIAEKEAAKAAKKAAGDDSDEYDSDEVIDPREKAKLDKEREVRADLENARALLGGAALGGTSSKELDSLISVNPRTKEDFQELSREIIEFIIQRHQNKPLYASFVEHHVRELAAPLKDIEVRKAASGLTTLANEKQKEQREKASGKKKPKSTIKPALGSAKVTGKLDTSVYDEALDDFGTNADDFM</sequence>
<dbReference type="Proteomes" id="UP000008064">
    <property type="component" value="Unassembled WGS sequence"/>
</dbReference>
<dbReference type="AlphaFoldDB" id="F8NWV1"/>
<feature type="compositionally biased region" description="Acidic residues" evidence="5">
    <location>
        <begin position="88"/>
        <end position="98"/>
    </location>
</feature>
<comment type="subcellular location">
    <subcellularLocation>
        <location evidence="4">Cytoplasm</location>
    </subcellularLocation>
</comment>
<gene>
    <name evidence="4" type="primary">HCR1</name>
    <name evidence="6" type="ORF">SERLADRAFT_491631</name>
</gene>
<name>F8NWV1_SERL9</name>
<accession>F8NWV1</accession>
<reference evidence="6" key="1">
    <citation type="submission" date="2011-04" db="EMBL/GenBank/DDBJ databases">
        <title>Evolution of plant cell wall degrading machinery underlies the functional diversity of forest fungi.</title>
        <authorList>
            <consortium name="US DOE Joint Genome Institute (JGI-PGF)"/>
            <person name="Eastwood D.C."/>
            <person name="Floudas D."/>
            <person name="Binder M."/>
            <person name="Majcherczyk A."/>
            <person name="Schneider P."/>
            <person name="Aerts A."/>
            <person name="Asiegbu F.O."/>
            <person name="Baker S.E."/>
            <person name="Barry K."/>
            <person name="Bendiksby M."/>
            <person name="Blumentritt M."/>
            <person name="Coutinho P.M."/>
            <person name="Cullen D."/>
            <person name="Cullen D."/>
            <person name="Gathman A."/>
            <person name="Goodell B."/>
            <person name="Henrissat B."/>
            <person name="Ihrmark K."/>
            <person name="Kauserud H."/>
            <person name="Kohler A."/>
            <person name="LaButti K."/>
            <person name="Lapidus A."/>
            <person name="Lavin J.L."/>
            <person name="Lee Y.-H."/>
            <person name="Lindquist E."/>
            <person name="Lilly W."/>
            <person name="Lucas S."/>
            <person name="Morin E."/>
            <person name="Murat C."/>
            <person name="Oguiza J.A."/>
            <person name="Park J."/>
            <person name="Pisabarro A.G."/>
            <person name="Riley R."/>
            <person name="Rosling A."/>
            <person name="Salamov A."/>
            <person name="Schmidt O."/>
            <person name="Schmutz J."/>
            <person name="Skrede I."/>
            <person name="Stenlid J."/>
            <person name="Wiebenga A."/>
            <person name="Xie X."/>
            <person name="Kues U."/>
            <person name="Hibbett D.S."/>
            <person name="Hoffmeister D."/>
            <person name="Hogberg N."/>
            <person name="Martin F."/>
            <person name="Grigoriev I.V."/>
            <person name="Watkinson S.C."/>
        </authorList>
    </citation>
    <scope>NUCLEOTIDE SEQUENCE</scope>
    <source>
        <strain evidence="6">S7.9</strain>
    </source>
</reference>
<comment type="function">
    <text evidence="4">Component of the eukaryotic translation initiation factor 3 (eIF-3) complex, which is involved in protein synthesis of a specialized repertoire of mRNAs and, together with other initiation factors, stimulates binding of mRNA and methionyl-tRNAi to the 40S ribosome. The eIF-3 complex specifically targets and initiates translation of a subset of mRNAs involved in cell proliferation.</text>
</comment>
<evidence type="ECO:0000313" key="6">
    <source>
        <dbReference type="EMBL" id="EGO25076.1"/>
    </source>
</evidence>
<dbReference type="GO" id="GO:0001732">
    <property type="term" value="P:formation of cytoplasmic translation initiation complex"/>
    <property type="evidence" value="ECO:0007669"/>
    <property type="project" value="UniProtKB-UniRule"/>
</dbReference>
<feature type="compositionally biased region" description="Acidic residues" evidence="5">
    <location>
        <begin position="30"/>
        <end position="52"/>
    </location>
</feature>
<dbReference type="PANTHER" id="PTHR21681:SF0">
    <property type="entry name" value="EUKARYOTIC TRANSLATION INITIATION FACTOR 3 SUBUNIT J"/>
    <property type="match status" value="1"/>
</dbReference>
<keyword evidence="1 4" id="KW-0963">Cytoplasm</keyword>
<keyword evidence="2 4" id="KW-0396">Initiation factor</keyword>
<feature type="region of interest" description="Disordered" evidence="5">
    <location>
        <begin position="201"/>
        <end position="229"/>
    </location>
</feature>
<feature type="compositionally biased region" description="Basic and acidic residues" evidence="5">
    <location>
        <begin position="99"/>
        <end position="111"/>
    </location>
</feature>
<dbReference type="PANTHER" id="PTHR21681">
    <property type="entry name" value="EUKARYOTIC TRANSLATION INITIATION FACTOR 3 SUBUNIT J"/>
    <property type="match status" value="1"/>
</dbReference>
<dbReference type="HAMAP" id="MF_03009">
    <property type="entry name" value="eIF3j"/>
    <property type="match status" value="1"/>
</dbReference>
<comment type="subunit">
    <text evidence="4">Component of the eukaryotic translation initiation factor 3 (eIF-3) complex.</text>
</comment>
<comment type="similarity">
    <text evidence="4">Belongs to the eIF-3 subunit J family.</text>
</comment>
<evidence type="ECO:0000256" key="4">
    <source>
        <dbReference type="HAMAP-Rule" id="MF_03009"/>
    </source>
</evidence>
<keyword evidence="3 4" id="KW-0648">Protein biosynthesis</keyword>
<dbReference type="Gene3D" id="1.10.246.60">
    <property type="entry name" value="Eukaryotic translation initiation factor 3 like domains"/>
    <property type="match status" value="1"/>
</dbReference>